<gene>
    <name evidence="1" type="ORF">QAD02_022644</name>
</gene>
<organism evidence="1 2">
    <name type="scientific">Eretmocerus hayati</name>
    <dbReference type="NCBI Taxonomy" id="131215"/>
    <lineage>
        <taxon>Eukaryota</taxon>
        <taxon>Metazoa</taxon>
        <taxon>Ecdysozoa</taxon>
        <taxon>Arthropoda</taxon>
        <taxon>Hexapoda</taxon>
        <taxon>Insecta</taxon>
        <taxon>Pterygota</taxon>
        <taxon>Neoptera</taxon>
        <taxon>Endopterygota</taxon>
        <taxon>Hymenoptera</taxon>
        <taxon>Apocrita</taxon>
        <taxon>Proctotrupomorpha</taxon>
        <taxon>Chalcidoidea</taxon>
        <taxon>Aphelinidae</taxon>
        <taxon>Aphelininae</taxon>
        <taxon>Eretmocerus</taxon>
    </lineage>
</organism>
<reference evidence="1" key="1">
    <citation type="submission" date="2023-04" db="EMBL/GenBank/DDBJ databases">
        <title>A chromosome-level genome assembly of the parasitoid wasp Eretmocerus hayati.</title>
        <authorList>
            <person name="Zhong Y."/>
            <person name="Liu S."/>
            <person name="Liu Y."/>
        </authorList>
    </citation>
    <scope>NUCLEOTIDE SEQUENCE</scope>
    <source>
        <strain evidence="1">ZJU_SS_LIU_2023</strain>
    </source>
</reference>
<name>A0ACC2PYG7_9HYME</name>
<evidence type="ECO:0000313" key="1">
    <source>
        <dbReference type="EMBL" id="KAJ8686850.1"/>
    </source>
</evidence>
<sequence length="316" mass="37018">MILAFASDNFGVDWLKNDLILPKGRYSDYRTSFLDILRLKTEICERQQHQMPEEGPIWPGGKPATYYCPRCKAGYGNMYNSPYPAANFVCKTCNTYMSRMYDFRRHKCTFKPGRYGCSYCPKRDNSSSNVHRHIRRWHPALPIKEDLFGGGQDSGYKVYPLERKCYECTTCRSRFSQKTTITRHLRYFCGQGHRYKCPYCDALASCSSNIYRHVRSRHDGKTPHAIKLFSPLPDQYVLDKPGSIYRERGKFSCETCGKAYRWYSGLYRHRTYECGKAPRFQCPHCDYVAKQRPHVYTHIKATHKNSTVYALDREHA</sequence>
<protein>
    <submittedName>
        <fullName evidence="1">Uncharacterized protein</fullName>
    </submittedName>
</protein>
<dbReference type="EMBL" id="CM056741">
    <property type="protein sequence ID" value="KAJ8686850.1"/>
    <property type="molecule type" value="Genomic_DNA"/>
</dbReference>
<comment type="caution">
    <text evidence="1">The sequence shown here is derived from an EMBL/GenBank/DDBJ whole genome shotgun (WGS) entry which is preliminary data.</text>
</comment>
<dbReference type="Proteomes" id="UP001239111">
    <property type="component" value="Chromosome 1"/>
</dbReference>
<proteinExistence type="predicted"/>
<accession>A0ACC2PYG7</accession>
<evidence type="ECO:0000313" key="2">
    <source>
        <dbReference type="Proteomes" id="UP001239111"/>
    </source>
</evidence>
<keyword evidence="2" id="KW-1185">Reference proteome</keyword>